<reference evidence="1" key="1">
    <citation type="submission" date="2020-05" db="UniProtKB">
        <authorList>
            <consortium name="EnsemblMetazoa"/>
        </authorList>
    </citation>
    <scope>IDENTIFICATION</scope>
    <source>
        <strain evidence="1">TTRI</strain>
    </source>
</reference>
<keyword evidence="2" id="KW-1185">Reference proteome</keyword>
<dbReference type="Pfam" id="PF02961">
    <property type="entry name" value="SAM_BAF"/>
    <property type="match status" value="1"/>
</dbReference>
<dbReference type="GO" id="GO:0003677">
    <property type="term" value="F:DNA binding"/>
    <property type="evidence" value="ECO:0007669"/>
    <property type="project" value="InterPro"/>
</dbReference>
<dbReference type="EnsemblMetazoa" id="GAUT016034-RA">
    <property type="protein sequence ID" value="GAUT016034-PA"/>
    <property type="gene ID" value="GAUT016034"/>
</dbReference>
<name>A0A1A9UUP1_GLOAU</name>
<accession>A0A1A9UUP1</accession>
<dbReference type="InterPro" id="IPR036617">
    <property type="entry name" value="BAF_sf"/>
</dbReference>
<dbReference type="SUPFAM" id="SSF47798">
    <property type="entry name" value="Barrier-to-autointegration factor, BAF"/>
    <property type="match status" value="1"/>
</dbReference>
<organism evidence="1 2">
    <name type="scientific">Glossina austeni</name>
    <name type="common">Savannah tsetse fly</name>
    <dbReference type="NCBI Taxonomy" id="7395"/>
    <lineage>
        <taxon>Eukaryota</taxon>
        <taxon>Metazoa</taxon>
        <taxon>Ecdysozoa</taxon>
        <taxon>Arthropoda</taxon>
        <taxon>Hexapoda</taxon>
        <taxon>Insecta</taxon>
        <taxon>Pterygota</taxon>
        <taxon>Neoptera</taxon>
        <taxon>Endopterygota</taxon>
        <taxon>Diptera</taxon>
        <taxon>Brachycera</taxon>
        <taxon>Muscomorpha</taxon>
        <taxon>Hippoboscoidea</taxon>
        <taxon>Glossinidae</taxon>
        <taxon>Glossina</taxon>
    </lineage>
</organism>
<evidence type="ECO:0000313" key="2">
    <source>
        <dbReference type="Proteomes" id="UP000078200"/>
    </source>
</evidence>
<dbReference type="AlphaFoldDB" id="A0A1A9UUP1"/>
<dbReference type="SMART" id="SM01023">
    <property type="entry name" value="BAF"/>
    <property type="match status" value="1"/>
</dbReference>
<sequence length="65" mass="7382">MRTKYKTFVTEPIGDKPVTALAGIGRVLGKRLKRRFLYPPWTILSPEKGPGCVYKMDEKTVPCEL</sequence>
<dbReference type="VEuPathDB" id="VectorBase:GAUT016034"/>
<evidence type="ECO:0000313" key="1">
    <source>
        <dbReference type="EnsemblMetazoa" id="GAUT016034-PA"/>
    </source>
</evidence>
<protein>
    <submittedName>
        <fullName evidence="1">Uncharacterized protein</fullName>
    </submittedName>
</protein>
<dbReference type="Gene3D" id="1.10.150.40">
    <property type="entry name" value="Barrier-to-autointegration factor, BAF"/>
    <property type="match status" value="1"/>
</dbReference>
<proteinExistence type="predicted"/>
<dbReference type="Proteomes" id="UP000078200">
    <property type="component" value="Unassembled WGS sequence"/>
</dbReference>
<dbReference type="InterPro" id="IPR004122">
    <property type="entry name" value="BAF_prot"/>
</dbReference>